<evidence type="ECO:0000256" key="4">
    <source>
        <dbReference type="ARBA" id="ARBA00048707"/>
    </source>
</evidence>
<dbReference type="Gene3D" id="3.40.1490.10">
    <property type="entry name" value="Bit1"/>
    <property type="match status" value="1"/>
</dbReference>
<feature type="domain" description="UBA" evidence="6">
    <location>
        <begin position="2"/>
        <end position="43"/>
    </location>
</feature>
<dbReference type="Pfam" id="PF22562">
    <property type="entry name" value="UBA_7"/>
    <property type="match status" value="1"/>
</dbReference>
<name>A0ABP1G6G5_9CHLO</name>
<dbReference type="InterPro" id="IPR015940">
    <property type="entry name" value="UBA"/>
</dbReference>
<comment type="caution">
    <text evidence="7">The sequence shown here is derived from an EMBL/GenBank/DDBJ whole genome shotgun (WGS) entry which is preliminary data.</text>
</comment>
<keyword evidence="8" id="KW-1185">Reference proteome</keyword>
<feature type="compositionally biased region" description="Polar residues" evidence="5">
    <location>
        <begin position="56"/>
        <end position="82"/>
    </location>
</feature>
<dbReference type="EC" id="3.1.1.29" evidence="1"/>
<evidence type="ECO:0000313" key="8">
    <source>
        <dbReference type="Proteomes" id="UP001497392"/>
    </source>
</evidence>
<feature type="region of interest" description="Disordered" evidence="5">
    <location>
        <begin position="49"/>
        <end position="85"/>
    </location>
</feature>
<reference evidence="7 8" key="1">
    <citation type="submission" date="2024-06" db="EMBL/GenBank/DDBJ databases">
        <authorList>
            <person name="Kraege A."/>
            <person name="Thomma B."/>
        </authorList>
    </citation>
    <scope>NUCLEOTIDE SEQUENCE [LARGE SCALE GENOMIC DNA]</scope>
</reference>
<dbReference type="PANTHER" id="PTHR12649">
    <property type="entry name" value="PEPTIDYL-TRNA HYDROLASE 2"/>
    <property type="match status" value="1"/>
</dbReference>
<dbReference type="PROSITE" id="PS50030">
    <property type="entry name" value="UBA"/>
    <property type="match status" value="1"/>
</dbReference>
<evidence type="ECO:0000259" key="6">
    <source>
        <dbReference type="PROSITE" id="PS50030"/>
    </source>
</evidence>
<dbReference type="Gene3D" id="1.10.8.10">
    <property type="entry name" value="DNA helicase RuvA subunit, C-terminal domain"/>
    <property type="match status" value="1"/>
</dbReference>
<protein>
    <recommendedName>
        <fullName evidence="1">peptidyl-tRNA hydrolase</fullName>
        <ecNumber evidence="1">3.1.1.29</ecNumber>
    </recommendedName>
</protein>
<evidence type="ECO:0000256" key="2">
    <source>
        <dbReference type="ARBA" id="ARBA00022801"/>
    </source>
</evidence>
<accession>A0ABP1G6G5</accession>
<comment type="catalytic activity">
    <reaction evidence="4">
        <text>an N-acyl-L-alpha-aminoacyl-tRNA + H2O = an N-acyl-L-amino acid + a tRNA + H(+)</text>
        <dbReference type="Rhea" id="RHEA:54448"/>
        <dbReference type="Rhea" id="RHEA-COMP:10123"/>
        <dbReference type="Rhea" id="RHEA-COMP:13883"/>
        <dbReference type="ChEBI" id="CHEBI:15377"/>
        <dbReference type="ChEBI" id="CHEBI:15378"/>
        <dbReference type="ChEBI" id="CHEBI:59874"/>
        <dbReference type="ChEBI" id="CHEBI:78442"/>
        <dbReference type="ChEBI" id="CHEBI:138191"/>
        <dbReference type="EC" id="3.1.1.29"/>
    </reaction>
</comment>
<dbReference type="SUPFAM" id="SSF46934">
    <property type="entry name" value="UBA-like"/>
    <property type="match status" value="1"/>
</dbReference>
<evidence type="ECO:0000256" key="5">
    <source>
        <dbReference type="SAM" id="MobiDB-lite"/>
    </source>
</evidence>
<evidence type="ECO:0000256" key="1">
    <source>
        <dbReference type="ARBA" id="ARBA00013260"/>
    </source>
</evidence>
<dbReference type="EMBL" id="CAXHTA020000016">
    <property type="protein sequence ID" value="CAL5226907.1"/>
    <property type="molecule type" value="Genomic_DNA"/>
</dbReference>
<dbReference type="InterPro" id="IPR023476">
    <property type="entry name" value="Pep_tRNA_hydro_II_dom_sf"/>
</dbReference>
<dbReference type="NCBIfam" id="TIGR00283">
    <property type="entry name" value="arch_pth2"/>
    <property type="match status" value="1"/>
</dbReference>
<proteinExistence type="inferred from homology"/>
<dbReference type="PANTHER" id="PTHR12649:SF11">
    <property type="entry name" value="PEPTIDYL-TRNA HYDROLASE 2, MITOCHONDRIAL"/>
    <property type="match status" value="1"/>
</dbReference>
<sequence length="225" mass="23626">MSLRSDHVKQLEDMGFSSQHAHRALTATHDCGTEAALGWLVENAAKLDQESDEQQHNIVSQPSEGPSTGVSSQPDPSTTVSGTPAVLGVPSALTVLHPDGSAEPCRMVGLDCKAVLVVNSTLKMSSGKIAAQCAHAAVGLYKNMYINGVPWLASWEEDGEKTVVLKSEGPDLQTLETKAESLLLPTFLVEDAGRTEIAPGSLTVLGIAGPNAMVNEVTGSLRTLQ</sequence>
<organism evidence="7 8">
    <name type="scientific">Coccomyxa viridis</name>
    <dbReference type="NCBI Taxonomy" id="1274662"/>
    <lineage>
        <taxon>Eukaryota</taxon>
        <taxon>Viridiplantae</taxon>
        <taxon>Chlorophyta</taxon>
        <taxon>core chlorophytes</taxon>
        <taxon>Trebouxiophyceae</taxon>
        <taxon>Trebouxiophyceae incertae sedis</taxon>
        <taxon>Coccomyxaceae</taxon>
        <taxon>Coccomyxa</taxon>
    </lineage>
</organism>
<dbReference type="InterPro" id="IPR009060">
    <property type="entry name" value="UBA-like_sf"/>
</dbReference>
<dbReference type="InterPro" id="IPR002833">
    <property type="entry name" value="PTH2"/>
</dbReference>
<keyword evidence="2" id="KW-0378">Hydrolase</keyword>
<comment type="similarity">
    <text evidence="3">Belongs to the PTH2 family.</text>
</comment>
<evidence type="ECO:0000313" key="7">
    <source>
        <dbReference type="EMBL" id="CAL5226907.1"/>
    </source>
</evidence>
<dbReference type="SUPFAM" id="SSF102462">
    <property type="entry name" value="Peptidyl-tRNA hydrolase II"/>
    <property type="match status" value="1"/>
</dbReference>
<dbReference type="Pfam" id="PF01981">
    <property type="entry name" value="PTH2"/>
    <property type="match status" value="1"/>
</dbReference>
<evidence type="ECO:0000256" key="3">
    <source>
        <dbReference type="ARBA" id="ARBA00038050"/>
    </source>
</evidence>
<dbReference type="Proteomes" id="UP001497392">
    <property type="component" value="Unassembled WGS sequence"/>
</dbReference>
<gene>
    <name evidence="7" type="primary">g9782</name>
    <name evidence="7" type="ORF">VP750_LOCUS8813</name>
</gene>